<dbReference type="PANTHER" id="PTHR34954:SF3">
    <property type="entry name" value="EXPRESSED PROTEIN"/>
    <property type="match status" value="1"/>
</dbReference>
<dbReference type="GO" id="GO:1990052">
    <property type="term" value="P:ER to chloroplast lipid transport"/>
    <property type="evidence" value="ECO:0007669"/>
    <property type="project" value="InterPro"/>
</dbReference>
<protein>
    <recommendedName>
        <fullName evidence="3">Protein TRIGALACTOSYLDIACYLGLYCEROL 4, chloroplastic</fullName>
    </recommendedName>
</protein>
<accession>A0AAV7EWZ7</accession>
<dbReference type="AlphaFoldDB" id="A0AAV7EWZ7"/>
<dbReference type="PANTHER" id="PTHR34954">
    <property type="entry name" value="EXPRESSED PROTEIN"/>
    <property type="match status" value="1"/>
</dbReference>
<dbReference type="Pfam" id="PF12600">
    <property type="entry name" value="DUF3769"/>
    <property type="match status" value="1"/>
</dbReference>
<organism evidence="1 2">
    <name type="scientific">Aristolochia fimbriata</name>
    <name type="common">White veined hardy Dutchman's pipe vine</name>
    <dbReference type="NCBI Taxonomy" id="158543"/>
    <lineage>
        <taxon>Eukaryota</taxon>
        <taxon>Viridiplantae</taxon>
        <taxon>Streptophyta</taxon>
        <taxon>Embryophyta</taxon>
        <taxon>Tracheophyta</taxon>
        <taxon>Spermatophyta</taxon>
        <taxon>Magnoliopsida</taxon>
        <taxon>Magnoliidae</taxon>
        <taxon>Piperales</taxon>
        <taxon>Aristolochiaceae</taxon>
        <taxon>Aristolochia</taxon>
    </lineage>
</organism>
<dbReference type="Proteomes" id="UP000825729">
    <property type="component" value="Unassembled WGS sequence"/>
</dbReference>
<dbReference type="GO" id="GO:0070300">
    <property type="term" value="F:phosphatidic acid binding"/>
    <property type="evidence" value="ECO:0007669"/>
    <property type="project" value="InterPro"/>
</dbReference>
<sequence>MSKLRQAMDAAFWDLAVSSSQTLDASARAVPGEPLPLRPSPTSRALRPQQLALLGNGFPLGIVPSFSPTSPKELGSYALQSLLFQHEAPGWWVGLVGQFRPKKLVSAIKAEMTENDELEIPAFKDVAKHFLDKSLYSLGLCSQLSLSPESSIFFSTEVHGEKKGRRSKAMFFHQLPYHDVALEAAWPELFLDSKGGYWDMPSLVSLDLSSHASDLGLRYRVGLHKNIGHPQALNATCGDVPSALMPGLCAKAAFSYEKSKDFWRLKERKEDVEINTENGRFWWFSYDKRLKEPHAAISGIIGATCTSWLAGRGNSSISSKHQVGDNAVHHEVTSNMNRRSFFGVDAFASVCCTFQHGKFKKDFWDLTRVDTRLDISSAAAFLKSTTNLVSGLMVGPVKQDTDPLTSPRLNFIFHQQIAGPIVFRVDSRLALDSRSGKRIPHVEDTVYSLNYSLGALESGKVVFWYSPKRKEGMVELRVFEF</sequence>
<name>A0AAV7EWZ7_ARIFI</name>
<proteinExistence type="predicted"/>
<dbReference type="InterPro" id="IPR022244">
    <property type="entry name" value="DUF3769"/>
</dbReference>
<dbReference type="EMBL" id="JAINDJ010000003">
    <property type="protein sequence ID" value="KAG9453006.1"/>
    <property type="molecule type" value="Genomic_DNA"/>
</dbReference>
<evidence type="ECO:0000313" key="1">
    <source>
        <dbReference type="EMBL" id="KAG9453006.1"/>
    </source>
</evidence>
<dbReference type="GO" id="GO:0009941">
    <property type="term" value="C:chloroplast envelope"/>
    <property type="evidence" value="ECO:0007669"/>
    <property type="project" value="TreeGrafter"/>
</dbReference>
<gene>
    <name evidence="1" type="ORF">H6P81_005910</name>
</gene>
<reference evidence="1 2" key="1">
    <citation type="submission" date="2021-07" db="EMBL/GenBank/DDBJ databases">
        <title>The Aristolochia fimbriata genome: insights into angiosperm evolution, floral development and chemical biosynthesis.</title>
        <authorList>
            <person name="Jiao Y."/>
        </authorList>
    </citation>
    <scope>NUCLEOTIDE SEQUENCE [LARGE SCALE GENOMIC DNA]</scope>
    <source>
        <strain evidence="1">IBCAS-2021</strain>
        <tissue evidence="1">Leaf</tissue>
    </source>
</reference>
<dbReference type="GO" id="GO:0034196">
    <property type="term" value="P:acylglycerol transport"/>
    <property type="evidence" value="ECO:0007669"/>
    <property type="project" value="InterPro"/>
</dbReference>
<dbReference type="InterPro" id="IPR044160">
    <property type="entry name" value="TGD4-like"/>
</dbReference>
<comment type="caution">
    <text evidence="1">The sequence shown here is derived from an EMBL/GenBank/DDBJ whole genome shotgun (WGS) entry which is preliminary data.</text>
</comment>
<evidence type="ECO:0000313" key="2">
    <source>
        <dbReference type="Proteomes" id="UP000825729"/>
    </source>
</evidence>
<evidence type="ECO:0008006" key="3">
    <source>
        <dbReference type="Google" id="ProtNLM"/>
    </source>
</evidence>
<keyword evidence="2" id="KW-1185">Reference proteome</keyword>